<dbReference type="AlphaFoldDB" id="A0A5P3MRV5"/>
<dbReference type="EMBL" id="CP031699">
    <property type="protein sequence ID" value="QEY24337.1"/>
    <property type="molecule type" value="Genomic_DNA"/>
</dbReference>
<organism evidence="1 2">
    <name type="scientific">Neisseria animalis</name>
    <dbReference type="NCBI Taxonomy" id="492"/>
    <lineage>
        <taxon>Bacteria</taxon>
        <taxon>Pseudomonadati</taxon>
        <taxon>Pseudomonadota</taxon>
        <taxon>Betaproteobacteria</taxon>
        <taxon>Neisseriales</taxon>
        <taxon>Neisseriaceae</taxon>
        <taxon>Neisseria</taxon>
    </lineage>
</organism>
<keyword evidence="2" id="KW-1185">Reference proteome</keyword>
<proteinExistence type="predicted"/>
<dbReference type="Proteomes" id="UP000325536">
    <property type="component" value="Chromosome"/>
</dbReference>
<evidence type="ECO:0000313" key="1">
    <source>
        <dbReference type="EMBL" id="QEY24337.1"/>
    </source>
</evidence>
<evidence type="ECO:0000313" key="2">
    <source>
        <dbReference type="Proteomes" id="UP000325536"/>
    </source>
</evidence>
<sequence length="93" mass="10778">MKSCFLIAFQFPPQFPPTHHFYSNFLKQNFLTKQRDGYFPDFICVFRVDRGGLEGYSSVLRCFGGESELFIIADLFGSFKLVGKKHLTNKNKL</sequence>
<accession>A0A5P3MRV5</accession>
<protein>
    <submittedName>
        <fullName evidence="1">Uncharacterized protein</fullName>
    </submittedName>
</protein>
<gene>
    <name evidence="1" type="ORF">D0T90_07420</name>
</gene>
<name>A0A5P3MRV5_NEIAN</name>
<reference evidence="1 2" key="1">
    <citation type="submission" date="2018-08" db="EMBL/GenBank/DDBJ databases">
        <title>Neisseria animalis ATCC 49930 complete genome.</title>
        <authorList>
            <person name="Veseli I.A."/>
            <person name="Mascarenhas dos Santos A.C."/>
            <person name="Buttler R."/>
            <person name="Pombert J.-F."/>
        </authorList>
    </citation>
    <scope>NUCLEOTIDE SEQUENCE [LARGE SCALE GENOMIC DNA]</scope>
    <source>
        <strain evidence="1 2">ATCC 49930</strain>
    </source>
</reference>
<dbReference type="KEGG" id="naq:D0T90_07420"/>